<accession>G4MYG2</accession>
<feature type="region of interest" description="Disordered" evidence="1">
    <location>
        <begin position="584"/>
        <end position="637"/>
    </location>
</feature>
<organism evidence="2 3">
    <name type="scientific">Pyricularia oryzae (strain 70-15 / ATCC MYA-4617 / FGSC 8958)</name>
    <name type="common">Rice blast fungus</name>
    <name type="synonym">Magnaporthe oryzae</name>
    <dbReference type="NCBI Taxonomy" id="242507"/>
    <lineage>
        <taxon>Eukaryota</taxon>
        <taxon>Fungi</taxon>
        <taxon>Dikarya</taxon>
        <taxon>Ascomycota</taxon>
        <taxon>Pezizomycotina</taxon>
        <taxon>Sordariomycetes</taxon>
        <taxon>Sordariomycetidae</taxon>
        <taxon>Magnaporthales</taxon>
        <taxon>Pyriculariaceae</taxon>
        <taxon>Pyricularia</taxon>
    </lineage>
</organism>
<dbReference type="GeneID" id="2682052"/>
<dbReference type="RefSeq" id="XP_003713389.1">
    <property type="nucleotide sequence ID" value="XM_003713341.1"/>
</dbReference>
<dbReference type="HOGENOM" id="CLU_371332_0_0_1"/>
<dbReference type="InterPro" id="IPR036322">
    <property type="entry name" value="WD40_repeat_dom_sf"/>
</dbReference>
<evidence type="ECO:0000313" key="2">
    <source>
        <dbReference type="EMBL" id="EHA53582.1"/>
    </source>
</evidence>
<reference evidence="2 3" key="1">
    <citation type="journal article" date="2005" name="Nature">
        <title>The genome sequence of the rice blast fungus Magnaporthe grisea.</title>
        <authorList>
            <person name="Dean R.A."/>
            <person name="Talbot N.J."/>
            <person name="Ebbole D.J."/>
            <person name="Farman M.L."/>
            <person name="Mitchell T.K."/>
            <person name="Orbach M.J."/>
            <person name="Thon M."/>
            <person name="Kulkarni R."/>
            <person name="Xu J.R."/>
            <person name="Pan H."/>
            <person name="Read N.D."/>
            <person name="Lee Y.H."/>
            <person name="Carbone I."/>
            <person name="Brown D."/>
            <person name="Oh Y.Y."/>
            <person name="Donofrio N."/>
            <person name="Jeong J.S."/>
            <person name="Soanes D.M."/>
            <person name="Djonovic S."/>
            <person name="Kolomiets E."/>
            <person name="Rehmeyer C."/>
            <person name="Li W."/>
            <person name="Harding M."/>
            <person name="Kim S."/>
            <person name="Lebrun M.H."/>
            <person name="Bohnert H."/>
            <person name="Coughlan S."/>
            <person name="Butler J."/>
            <person name="Calvo S."/>
            <person name="Ma L.J."/>
            <person name="Nicol R."/>
            <person name="Purcell S."/>
            <person name="Nusbaum C."/>
            <person name="Galagan J.E."/>
            <person name="Birren B.W."/>
        </authorList>
    </citation>
    <scope>NUCLEOTIDE SEQUENCE [LARGE SCALE GENOMIC DNA]</scope>
    <source>
        <strain evidence="3">70-15 / ATCC MYA-4617 / FGSC 8958</strain>
    </source>
</reference>
<protein>
    <submittedName>
        <fullName evidence="2">Uncharacterized protein</fullName>
    </submittedName>
</protein>
<dbReference type="Gene3D" id="2.130.10.10">
    <property type="entry name" value="YVTN repeat-like/Quinoprotein amine dehydrogenase"/>
    <property type="match status" value="2"/>
</dbReference>
<dbReference type="EMBL" id="CM001232">
    <property type="protein sequence ID" value="EHA53582.1"/>
    <property type="molecule type" value="Genomic_DNA"/>
</dbReference>
<evidence type="ECO:0000256" key="1">
    <source>
        <dbReference type="SAM" id="MobiDB-lite"/>
    </source>
</evidence>
<proteinExistence type="predicted"/>
<dbReference type="InterPro" id="IPR015943">
    <property type="entry name" value="WD40/YVTN_repeat-like_dom_sf"/>
</dbReference>
<dbReference type="SUPFAM" id="SSF50978">
    <property type="entry name" value="WD40 repeat-like"/>
    <property type="match status" value="1"/>
</dbReference>
<gene>
    <name evidence="2" type="ORF">MGG_10485</name>
</gene>
<dbReference type="VEuPathDB" id="FungiDB:MGG_10485"/>
<keyword evidence="3" id="KW-1185">Reference proteome</keyword>
<reference key="2">
    <citation type="submission" date="2011-05" db="EMBL/GenBank/DDBJ databases">
        <title>The Genome Sequence of Magnaporthe oryzae 70-15.</title>
        <authorList>
            <consortium name="The Broad Institute Genome Sequencing Platform"/>
            <person name="Ma L.-J."/>
            <person name="Dead R."/>
            <person name="Young S.K."/>
            <person name="Zeng Q."/>
            <person name="Gargeya S."/>
            <person name="Fitzgerald M."/>
            <person name="Haas B."/>
            <person name="Abouelleil A."/>
            <person name="Alvarado L."/>
            <person name="Arachchi H.M."/>
            <person name="Berlin A."/>
            <person name="Brown A."/>
            <person name="Chapman S.B."/>
            <person name="Chen Z."/>
            <person name="Dunbar C."/>
            <person name="Freedman E."/>
            <person name="Gearin G."/>
            <person name="Gellesch M."/>
            <person name="Goldberg J."/>
            <person name="Griggs A."/>
            <person name="Gujja S."/>
            <person name="Heiman D."/>
            <person name="Howarth C."/>
            <person name="Larson L."/>
            <person name="Lui A."/>
            <person name="MacDonald P.J.P."/>
            <person name="Mehta T."/>
            <person name="Montmayeur A."/>
            <person name="Murphy C."/>
            <person name="Neiman D."/>
            <person name="Pearson M."/>
            <person name="Priest M."/>
            <person name="Roberts A."/>
            <person name="Saif S."/>
            <person name="Shea T."/>
            <person name="Shenoy N."/>
            <person name="Sisk P."/>
            <person name="Stolte C."/>
            <person name="Sykes S."/>
            <person name="Yandava C."/>
            <person name="Wortman J."/>
            <person name="Nusbaum C."/>
            <person name="Birren B."/>
        </authorList>
    </citation>
    <scope>NUCLEOTIDE SEQUENCE</scope>
    <source>
        <strain>70-15</strain>
    </source>
</reference>
<evidence type="ECO:0000313" key="3">
    <source>
        <dbReference type="Proteomes" id="UP000009058"/>
    </source>
</evidence>
<dbReference type="KEGG" id="mgr:MGG_10485"/>
<feature type="compositionally biased region" description="Low complexity" evidence="1">
    <location>
        <begin position="621"/>
        <end position="632"/>
    </location>
</feature>
<feature type="region of interest" description="Disordered" evidence="1">
    <location>
        <begin position="265"/>
        <end position="284"/>
    </location>
</feature>
<dbReference type="AlphaFoldDB" id="G4MYG2"/>
<dbReference type="OMA" id="SSGMIRI"/>
<name>G4MYG2_PYRO7</name>
<dbReference type="OrthoDB" id="194358at2759"/>
<dbReference type="Proteomes" id="UP000009058">
    <property type="component" value="Chromosome 2"/>
</dbReference>
<dbReference type="InParanoid" id="G4MYG2"/>
<sequence>MLWTSAPTLPSKLFPLLKIASSNWPTLRIFLTSRPSPEIRSEIRSLSGPNFRTFEDEISPDDTKSDIEQLLKTHRDAYAATNFSVHLVNCRPESDEVSDALYTFRAGNNVLTWIKSRRQGQTFAASSSADQDTWLLWGQTSAIAVGAKFVAIGKSSGMIRIFSATTYTVLFTLQHGEEVTVVSFNSVGDYLVTSRNTLARSWAMTELEECDMIWTRTLNHPCTQFSFDDQDQILATTSKYSLLIRRADGEDEDDDDCEVTLGFGDAANQDQDGPGITGPPTGPPTFSSFSLDGLLVALAHAGRISLWQIEGDEPADYAGTWERDAFPEDDPQEVEAMLFNPNPELEFVVATYRSKIRGEGELVCHNGKRLLDPRQTHSVVWEPAVLVRNHDGDDDTSTSGTSVALPQPTVVPNLGDPREITATALHPGISAAFVGKEDGGVRLYDLVGGRKIQDLVDLQSGRAITNLAFRNMDMLACGDSTGAVAVVVTLKARSIENDTVNIGKLQWLDPPPTEPNTAVPIVQLVFTNSGRGLVVSNRERTQIWILREDETMELTSSGASPADLCWRFTPCDDNQDQFQLVDKPKETVIHPKGNSGNDPRVGPGLGSQATGKPKRSNTDDSASSAQSKNGSSRVRRVLTDPDTGYVVVEYAGAKATTQLVIPERTSPALLCRDTSGRTRSASVGPDGGPAPPRVRGQIPAGRKHFFIPHEKYLGGNDNMQARVDNKDDVIFPRRGELAVVWGGIGKSTG</sequence>